<dbReference type="Pfam" id="PF06356">
    <property type="entry name" value="DUF1064"/>
    <property type="match status" value="1"/>
</dbReference>
<accession>A0A1G9F155</accession>
<dbReference type="AlphaFoldDB" id="A0A1G9F155"/>
<organism evidence="1 2">
    <name type="scientific">Lacicoccus qingdaonensis</name>
    <dbReference type="NCBI Taxonomy" id="576118"/>
    <lineage>
        <taxon>Bacteria</taxon>
        <taxon>Bacillati</taxon>
        <taxon>Bacillota</taxon>
        <taxon>Bacilli</taxon>
        <taxon>Bacillales</taxon>
        <taxon>Salinicoccaceae</taxon>
        <taxon>Lacicoccus</taxon>
    </lineage>
</organism>
<dbReference type="InterPro" id="IPR009414">
    <property type="entry name" value="DUF1064"/>
</dbReference>
<keyword evidence="2" id="KW-1185">Reference proteome</keyword>
<dbReference type="Proteomes" id="UP000199008">
    <property type="component" value="Unassembled WGS sequence"/>
</dbReference>
<proteinExistence type="predicted"/>
<evidence type="ECO:0000313" key="1">
    <source>
        <dbReference type="EMBL" id="SDK82051.1"/>
    </source>
</evidence>
<dbReference type="EMBL" id="FNFY01000010">
    <property type="protein sequence ID" value="SDK82051.1"/>
    <property type="molecule type" value="Genomic_DNA"/>
</dbReference>
<sequence>MTKYGANKTVVNGITFDSKQEADYYEHLLAKQKAGYIKEIELQPVLNIMPTFNYYGKKRRKMDYKLDFHVTYHDDYEVWIDIKGFATADAKMKRKITEYMHKDKHIIWIAKSLKYGDRFGWIEYDELVKKRAADKRKKK</sequence>
<dbReference type="STRING" id="576118.SAMN05216216_11077"/>
<name>A0A1G9F155_9BACL</name>
<dbReference type="RefSeq" id="WP_176754086.1">
    <property type="nucleotide sequence ID" value="NZ_FNFY01000010.1"/>
</dbReference>
<reference evidence="2" key="1">
    <citation type="submission" date="2016-10" db="EMBL/GenBank/DDBJ databases">
        <authorList>
            <person name="Varghese N."/>
            <person name="Submissions S."/>
        </authorList>
    </citation>
    <scope>NUCLEOTIDE SEQUENCE [LARGE SCALE GENOMIC DNA]</scope>
    <source>
        <strain evidence="2">CGMCC 1.8895</strain>
    </source>
</reference>
<evidence type="ECO:0000313" key="2">
    <source>
        <dbReference type="Proteomes" id="UP000199008"/>
    </source>
</evidence>
<protein>
    <recommendedName>
        <fullName evidence="3">DUF1064 domain-containing protein</fullName>
    </recommendedName>
</protein>
<gene>
    <name evidence="1" type="ORF">SAMN05216216_11077</name>
</gene>
<evidence type="ECO:0008006" key="3">
    <source>
        <dbReference type="Google" id="ProtNLM"/>
    </source>
</evidence>